<proteinExistence type="predicted"/>
<organism evidence="1 2">
    <name type="scientific">Acaulospora colombiana</name>
    <dbReference type="NCBI Taxonomy" id="27376"/>
    <lineage>
        <taxon>Eukaryota</taxon>
        <taxon>Fungi</taxon>
        <taxon>Fungi incertae sedis</taxon>
        <taxon>Mucoromycota</taxon>
        <taxon>Glomeromycotina</taxon>
        <taxon>Glomeromycetes</taxon>
        <taxon>Diversisporales</taxon>
        <taxon>Acaulosporaceae</taxon>
        <taxon>Acaulospora</taxon>
    </lineage>
</organism>
<comment type="caution">
    <text evidence="1">The sequence shown here is derived from an EMBL/GenBank/DDBJ whole genome shotgun (WGS) entry which is preliminary data.</text>
</comment>
<reference evidence="1" key="1">
    <citation type="submission" date="2021-06" db="EMBL/GenBank/DDBJ databases">
        <authorList>
            <person name="Kallberg Y."/>
            <person name="Tangrot J."/>
            <person name="Rosling A."/>
        </authorList>
    </citation>
    <scope>NUCLEOTIDE SEQUENCE</scope>
    <source>
        <strain evidence="1">CL356</strain>
    </source>
</reference>
<accession>A0ACA9KID6</accession>
<evidence type="ECO:0000313" key="1">
    <source>
        <dbReference type="EMBL" id="CAG8475531.1"/>
    </source>
</evidence>
<evidence type="ECO:0000313" key="2">
    <source>
        <dbReference type="Proteomes" id="UP000789525"/>
    </source>
</evidence>
<keyword evidence="2" id="KW-1185">Reference proteome</keyword>
<protein>
    <submittedName>
        <fullName evidence="1">5770_t:CDS:1</fullName>
    </submittedName>
</protein>
<name>A0ACA9KID6_9GLOM</name>
<gene>
    <name evidence="1" type="ORF">ACOLOM_LOCUS1778</name>
</gene>
<dbReference type="EMBL" id="CAJVPT010002116">
    <property type="protein sequence ID" value="CAG8475531.1"/>
    <property type="molecule type" value="Genomic_DNA"/>
</dbReference>
<dbReference type="Proteomes" id="UP000789525">
    <property type="component" value="Unassembled WGS sequence"/>
</dbReference>
<sequence>MDPLIFTAPARIRILLAPVHPIKATTFRQKVELVKKFAVVKLGDVTPDMRENQPDDTKGLIMIPNVGNIEFYMSTMISDYANNILTEFGNLASKIEKKPIIQSPKIPTSTSPVFNEILQNGTPVLPSLTPPSQAMTTAGMGGTTAGVNPKDNPYHSRQFSTSTIANIATQAVGVPSTVSDMKLKKRAPGRSQKLIADLYLMAGRLPDARVVECPFFFLADSYSAAIETTKANGDYLWHGSAIEGLCVGLVLSAYLHTDVESHLIIQSPPSPDSSASPPPPTPESLPKSLWADITYKYVTVLTLYAKTTNSSNNQVPPLIYTEACLKIAKMLASIWVSGGWGDDALKLIVHGGVPEKGTHDKWGLSSVSGVSKVEVTQWAMKGYGPYVEHLSITEQIHITTTLSSIFSIINFRRKHAFFLRQTALLITPLLAKPRAGSQMQNRPSPVSDGGLLKCLKKVTEVYGVGDNVDTDDYSVVVEDARPLAFGWPDLQMDVLKDAITVTESLPVSIPLDYLSIVKYTTRLLRKLFMYLPRDEQLRLSSSLPRVVNAGKRQGLDMEFKYWGLNIVRGIQVCRPTSRRIPYPHPSKNLESDVEKPVDPFLYKSFEVAKVETVQTHLVANEPAYFLVTLANPFAFDLDIQSISVSTEGVGFTPNPMSTVINANTTVTLRVSGTPTDPGELIVRGCKLKVHGCLEQEFCVYLPPTEEEIKNKEKEEEYDKRIKKW</sequence>